<protein>
    <recommendedName>
        <fullName evidence="5">Thiamine diphosphokinase</fullName>
        <ecNumber evidence="5">2.7.6.2</ecNumber>
    </recommendedName>
</protein>
<dbReference type="Pfam" id="PF04263">
    <property type="entry name" value="TPK_catalytic"/>
    <property type="match status" value="1"/>
</dbReference>
<dbReference type="Proteomes" id="UP000778951">
    <property type="component" value="Unassembled WGS sequence"/>
</dbReference>
<feature type="domain" description="Thiamin pyrophosphokinase thiamin-binding" evidence="7">
    <location>
        <begin position="151"/>
        <end position="206"/>
    </location>
</feature>
<dbReference type="InterPro" id="IPR006282">
    <property type="entry name" value="Thi_PPkinase"/>
</dbReference>
<proteinExistence type="predicted"/>
<dbReference type="Gene3D" id="3.40.50.10240">
    <property type="entry name" value="Thiamin pyrophosphokinase, catalytic domain"/>
    <property type="match status" value="1"/>
</dbReference>
<keyword evidence="2" id="KW-0547">Nucleotide-binding</keyword>
<dbReference type="SUPFAM" id="SSF63862">
    <property type="entry name" value="Thiamin pyrophosphokinase, substrate-binding domain"/>
    <property type="match status" value="1"/>
</dbReference>
<dbReference type="GO" id="GO:0030975">
    <property type="term" value="F:thiamine binding"/>
    <property type="evidence" value="ECO:0007669"/>
    <property type="project" value="InterPro"/>
</dbReference>
<dbReference type="PANTHER" id="PTHR41299:SF1">
    <property type="entry name" value="THIAMINE PYROPHOSPHOKINASE"/>
    <property type="match status" value="1"/>
</dbReference>
<dbReference type="CDD" id="cd07995">
    <property type="entry name" value="TPK"/>
    <property type="match status" value="1"/>
</dbReference>
<evidence type="ECO:0000313" key="9">
    <source>
        <dbReference type="Proteomes" id="UP000778951"/>
    </source>
</evidence>
<evidence type="ECO:0000256" key="2">
    <source>
        <dbReference type="ARBA" id="ARBA00022741"/>
    </source>
</evidence>
<evidence type="ECO:0000256" key="5">
    <source>
        <dbReference type="NCBIfam" id="TIGR01378"/>
    </source>
</evidence>
<organism evidence="8 9">
    <name type="scientific">Entomospira culicis</name>
    <dbReference type="NCBI Taxonomy" id="2719989"/>
    <lineage>
        <taxon>Bacteria</taxon>
        <taxon>Pseudomonadati</taxon>
        <taxon>Spirochaetota</taxon>
        <taxon>Spirochaetia</taxon>
        <taxon>Spirochaetales</taxon>
        <taxon>Spirochaetaceae</taxon>
        <taxon>Entomospira</taxon>
    </lineage>
</organism>
<feature type="domain" description="Thiamin pyrophosphokinase catalytic" evidence="6">
    <location>
        <begin position="23"/>
        <end position="121"/>
    </location>
</feature>
<dbReference type="InterPro" id="IPR007373">
    <property type="entry name" value="Thiamin_PyroPKinase_B1-bd"/>
</dbReference>
<dbReference type="InterPro" id="IPR036371">
    <property type="entry name" value="TPK_B1-bd_sf"/>
</dbReference>
<keyword evidence="4" id="KW-0067">ATP-binding</keyword>
<gene>
    <name evidence="8" type="ORF">HCT48_04575</name>
</gene>
<evidence type="ECO:0000313" key="8">
    <source>
        <dbReference type="EMBL" id="NIZ69488.1"/>
    </source>
</evidence>
<keyword evidence="3" id="KW-0418">Kinase</keyword>
<dbReference type="GO" id="GO:0004788">
    <property type="term" value="F:thiamine diphosphokinase activity"/>
    <property type="evidence" value="ECO:0007669"/>
    <property type="project" value="UniProtKB-UniRule"/>
</dbReference>
<dbReference type="InterPro" id="IPR036759">
    <property type="entry name" value="TPK_catalytic_sf"/>
</dbReference>
<evidence type="ECO:0000256" key="1">
    <source>
        <dbReference type="ARBA" id="ARBA00022679"/>
    </source>
</evidence>
<keyword evidence="9" id="KW-1185">Reference proteome</keyword>
<evidence type="ECO:0000259" key="7">
    <source>
        <dbReference type="Pfam" id="PF04265"/>
    </source>
</evidence>
<evidence type="ECO:0000256" key="4">
    <source>
        <dbReference type="ARBA" id="ARBA00022840"/>
    </source>
</evidence>
<dbReference type="InterPro" id="IPR053149">
    <property type="entry name" value="TPK"/>
</dbReference>
<sequence length="214" mass="23704">MISINADTLIFTGGNAPPADKWQHLVSPHSTIIAADSGLHQLVDTLHHPHHIIGDFDSLYDESLLKRYPQATIHRHPKAKDETDTELAVLLAQSLGAKSIALIGAGEGRIDHLFAITALFSQFPNLHLWLTACEQIIPIHPQKPLKLTLDIDTTISFYPLLMPQHPIKTEGLTWPFSNFDTLFSKMSLSNTTNKSIIKIEIADGILLSIIPFVI</sequence>
<dbReference type="SUPFAM" id="SSF63999">
    <property type="entry name" value="Thiamin pyrophosphokinase, catalytic domain"/>
    <property type="match status" value="1"/>
</dbReference>
<dbReference type="EC" id="2.7.6.2" evidence="5"/>
<reference evidence="8" key="1">
    <citation type="submission" date="2020-03" db="EMBL/GenBank/DDBJ databases">
        <title>Spirochaetal bacteria isolated from arthropods constitute a novel genus Entomospira genus novum within the order Spirochaetales.</title>
        <authorList>
            <person name="Grana-Miraglia L."/>
            <person name="Sikutova S."/>
            <person name="Fingerle V."/>
            <person name="Sing A."/>
            <person name="Castillo-Ramirez S."/>
            <person name="Margos G."/>
            <person name="Rudolf I."/>
        </authorList>
    </citation>
    <scope>NUCLEOTIDE SEQUENCE</scope>
    <source>
        <strain evidence="8">BR149</strain>
    </source>
</reference>
<dbReference type="GO" id="GO:0006772">
    <property type="term" value="P:thiamine metabolic process"/>
    <property type="evidence" value="ECO:0007669"/>
    <property type="project" value="UniProtKB-UniRule"/>
</dbReference>
<comment type="caution">
    <text evidence="8">The sequence shown here is derived from an EMBL/GenBank/DDBJ whole genome shotgun (WGS) entry which is preliminary data.</text>
</comment>
<keyword evidence="1 8" id="KW-0808">Transferase</keyword>
<dbReference type="GO" id="GO:0005524">
    <property type="term" value="F:ATP binding"/>
    <property type="evidence" value="ECO:0007669"/>
    <property type="project" value="UniProtKB-KW"/>
</dbReference>
<dbReference type="Pfam" id="PF04265">
    <property type="entry name" value="TPK_B1_binding"/>
    <property type="match status" value="1"/>
</dbReference>
<dbReference type="NCBIfam" id="TIGR01378">
    <property type="entry name" value="thi_PPkinase"/>
    <property type="match status" value="1"/>
</dbReference>
<name>A0A968KVT6_9SPIO</name>
<dbReference type="EMBL" id="JAATLM010000001">
    <property type="protein sequence ID" value="NIZ69488.1"/>
    <property type="molecule type" value="Genomic_DNA"/>
</dbReference>
<dbReference type="GO" id="GO:0009229">
    <property type="term" value="P:thiamine diphosphate biosynthetic process"/>
    <property type="evidence" value="ECO:0007669"/>
    <property type="project" value="InterPro"/>
</dbReference>
<dbReference type="AlphaFoldDB" id="A0A968KVT6"/>
<dbReference type="GO" id="GO:0016301">
    <property type="term" value="F:kinase activity"/>
    <property type="evidence" value="ECO:0007669"/>
    <property type="project" value="UniProtKB-KW"/>
</dbReference>
<dbReference type="InterPro" id="IPR007371">
    <property type="entry name" value="TPK_catalytic"/>
</dbReference>
<evidence type="ECO:0000256" key="3">
    <source>
        <dbReference type="ARBA" id="ARBA00022777"/>
    </source>
</evidence>
<dbReference type="RefSeq" id="WP_167695577.1">
    <property type="nucleotide sequence ID" value="NZ_CP118181.1"/>
</dbReference>
<dbReference type="PANTHER" id="PTHR41299">
    <property type="entry name" value="THIAMINE PYROPHOSPHOKINASE"/>
    <property type="match status" value="1"/>
</dbReference>
<accession>A0A968KVT6</accession>
<evidence type="ECO:0000259" key="6">
    <source>
        <dbReference type="Pfam" id="PF04263"/>
    </source>
</evidence>